<evidence type="ECO:0000256" key="4">
    <source>
        <dbReference type="ARBA" id="ARBA00023004"/>
    </source>
</evidence>
<comment type="caution">
    <text evidence="7">The sequence shown here is derived from an EMBL/GenBank/DDBJ whole genome shotgun (WGS) entry which is preliminary data.</text>
</comment>
<evidence type="ECO:0000313" key="7">
    <source>
        <dbReference type="EMBL" id="TKJ39935.1"/>
    </source>
</evidence>
<dbReference type="GO" id="GO:0051536">
    <property type="term" value="F:iron-sulfur cluster binding"/>
    <property type="evidence" value="ECO:0007669"/>
    <property type="project" value="UniProtKB-KW"/>
</dbReference>
<keyword evidence="2" id="KW-0949">S-adenosyl-L-methionine</keyword>
<dbReference type="SFLD" id="SFLDG01067">
    <property type="entry name" value="SPASM/twitch_domain_containing"/>
    <property type="match status" value="1"/>
</dbReference>
<keyword evidence="3" id="KW-0479">Metal-binding</keyword>
<dbReference type="GO" id="GO:0016491">
    <property type="term" value="F:oxidoreductase activity"/>
    <property type="evidence" value="ECO:0007669"/>
    <property type="project" value="InterPro"/>
</dbReference>
<name>A0A532UYC8_UNCL8</name>
<dbReference type="InterPro" id="IPR023867">
    <property type="entry name" value="Sulphatase_maturase_rSAM"/>
</dbReference>
<comment type="cofactor">
    <cofactor evidence="1">
        <name>[4Fe-4S] cluster</name>
        <dbReference type="ChEBI" id="CHEBI:49883"/>
    </cofactor>
</comment>
<evidence type="ECO:0000313" key="8">
    <source>
        <dbReference type="Proteomes" id="UP000319619"/>
    </source>
</evidence>
<dbReference type="InterPro" id="IPR007197">
    <property type="entry name" value="rSAM"/>
</dbReference>
<reference evidence="7 8" key="1">
    <citation type="submission" date="2017-06" db="EMBL/GenBank/DDBJ databases">
        <title>Novel microbial phyla capable of carbon fixation and sulfur reduction in deep-sea sediments.</title>
        <authorList>
            <person name="Huang J."/>
            <person name="Baker B."/>
            <person name="Wang Y."/>
        </authorList>
    </citation>
    <scope>NUCLEOTIDE SEQUENCE [LARGE SCALE GENOMIC DNA]</scope>
    <source>
        <strain evidence="7">B3_LCP</strain>
    </source>
</reference>
<dbReference type="InterPro" id="IPR058240">
    <property type="entry name" value="rSAM_sf"/>
</dbReference>
<evidence type="ECO:0000256" key="2">
    <source>
        <dbReference type="ARBA" id="ARBA00022691"/>
    </source>
</evidence>
<dbReference type="EMBL" id="NJBN01000006">
    <property type="protein sequence ID" value="TKJ39935.1"/>
    <property type="molecule type" value="Genomic_DNA"/>
</dbReference>
<dbReference type="Pfam" id="PF04055">
    <property type="entry name" value="Radical_SAM"/>
    <property type="match status" value="1"/>
</dbReference>
<gene>
    <name evidence="7" type="ORF">CEE37_09365</name>
</gene>
<accession>A0A532UYC8</accession>
<dbReference type="InterPro" id="IPR013785">
    <property type="entry name" value="Aldolase_TIM"/>
</dbReference>
<keyword evidence="5" id="KW-0411">Iron-sulfur</keyword>
<dbReference type="PANTHER" id="PTHR43273">
    <property type="entry name" value="ANAEROBIC SULFATASE-MATURATING ENZYME HOMOLOG ASLB-RELATED"/>
    <property type="match status" value="1"/>
</dbReference>
<dbReference type="PROSITE" id="PS51918">
    <property type="entry name" value="RADICAL_SAM"/>
    <property type="match status" value="1"/>
</dbReference>
<proteinExistence type="predicted"/>
<dbReference type="Gene3D" id="3.20.20.70">
    <property type="entry name" value="Aldolase class I"/>
    <property type="match status" value="1"/>
</dbReference>
<dbReference type="SUPFAM" id="SSF102114">
    <property type="entry name" value="Radical SAM enzymes"/>
    <property type="match status" value="1"/>
</dbReference>
<evidence type="ECO:0000256" key="5">
    <source>
        <dbReference type="ARBA" id="ARBA00023014"/>
    </source>
</evidence>
<dbReference type="AlphaFoldDB" id="A0A532UYC8"/>
<evidence type="ECO:0000256" key="3">
    <source>
        <dbReference type="ARBA" id="ARBA00022723"/>
    </source>
</evidence>
<sequence>MNQGEQKVLNLQERYHTFRRNDEICRYGIFGMNREYFEVAHPLDEPAKRTVTLSIPAPKLRVMQAVITSKCNLKCAYCSFMANAPVSSAPEMSRAEIEDLCRKFNREIGSDGLLLITGGEPELYPDAVDYFLDNIDGKVIIFTNGTLSDRDRLLSYQKRRAGVLFSLDGDLFAQDSVRKGKHGSYNRVAAALKTAQTIGLDYGISAVVGDHNIEKLPELIAYIHQEFKPASLGLNLPHRFGDGVWTRIEEYTQALKQVFRYARRRDLFIDQLNRRLSPLVTGQFRFRDCAAQGEKIVAFPGGVALSCVNEAALEEPTFDWGYRIPLLNEQCSDCFAIAICGGGCIFDGEAIYGSRKFDERNCYFTREMLEYFIWDFRDELGESASDPAALAKKYGALIKRAKGTNFSVGHEAV</sequence>
<evidence type="ECO:0000256" key="1">
    <source>
        <dbReference type="ARBA" id="ARBA00001966"/>
    </source>
</evidence>
<dbReference type="SFLD" id="SFLDS00029">
    <property type="entry name" value="Radical_SAM"/>
    <property type="match status" value="1"/>
</dbReference>
<keyword evidence="4" id="KW-0408">Iron</keyword>
<feature type="domain" description="Radical SAM core" evidence="6">
    <location>
        <begin position="57"/>
        <end position="279"/>
    </location>
</feature>
<dbReference type="Proteomes" id="UP000319619">
    <property type="component" value="Unassembled WGS sequence"/>
</dbReference>
<organism evidence="7 8">
    <name type="scientific">candidate division LCP-89 bacterium B3_LCP</name>
    <dbReference type="NCBI Taxonomy" id="2012998"/>
    <lineage>
        <taxon>Bacteria</taxon>
        <taxon>Pseudomonadati</taxon>
        <taxon>Bacteria division LCP-89</taxon>
    </lineage>
</organism>
<protein>
    <recommendedName>
        <fullName evidence="6">Radical SAM core domain-containing protein</fullName>
    </recommendedName>
</protein>
<evidence type="ECO:0000259" key="6">
    <source>
        <dbReference type="PROSITE" id="PS51918"/>
    </source>
</evidence>
<dbReference type="PANTHER" id="PTHR43273:SF2">
    <property type="entry name" value="RADICAL SAM CORE DOMAIN-CONTAINING PROTEIN"/>
    <property type="match status" value="1"/>
</dbReference>
<dbReference type="CDD" id="cd01335">
    <property type="entry name" value="Radical_SAM"/>
    <property type="match status" value="1"/>
</dbReference>
<dbReference type="GO" id="GO:0046872">
    <property type="term" value="F:metal ion binding"/>
    <property type="evidence" value="ECO:0007669"/>
    <property type="project" value="UniProtKB-KW"/>
</dbReference>